<dbReference type="EMBL" id="AM406670">
    <property type="protein sequence ID" value="CAL95692.1"/>
    <property type="molecule type" value="Genomic_DNA"/>
</dbReference>
<keyword evidence="1" id="KW-0472">Membrane</keyword>
<keyword evidence="3" id="KW-1185">Reference proteome</keyword>
<dbReference type="Proteomes" id="UP000002588">
    <property type="component" value="Chromosome"/>
</dbReference>
<feature type="transmembrane region" description="Helical" evidence="1">
    <location>
        <begin position="28"/>
        <end position="45"/>
    </location>
</feature>
<feature type="transmembrane region" description="Helical" evidence="1">
    <location>
        <begin position="66"/>
        <end position="86"/>
    </location>
</feature>
<dbReference type="STRING" id="62928.azo3075"/>
<sequence>MKKKILWLIATLVLGALGSGLWELAFRPFFALLASGALDVVTLGLDSLRNGLYEEAARGQYERVSITILSAGAGVMVGITMVLLLFPFFRQRLEGTRPSVAGSRKFTLALPLVFATTMMLLLFQRNAYINRAANHFEQLATIAAPFQSQEQRLQLHSEFAQMNTRETYVRLVETLSALAKAKGARVPEFTIY</sequence>
<evidence type="ECO:0000256" key="1">
    <source>
        <dbReference type="SAM" id="Phobius"/>
    </source>
</evidence>
<dbReference type="RefSeq" id="WP_011766800.1">
    <property type="nucleotide sequence ID" value="NC_008702.1"/>
</dbReference>
<evidence type="ECO:0000313" key="2">
    <source>
        <dbReference type="EMBL" id="CAL95692.1"/>
    </source>
</evidence>
<accession>A1KA36</accession>
<dbReference type="AlphaFoldDB" id="A1KA36"/>
<evidence type="ECO:0000313" key="3">
    <source>
        <dbReference type="Proteomes" id="UP000002588"/>
    </source>
</evidence>
<protein>
    <submittedName>
        <fullName evidence="2">Hypothetical membrane protein</fullName>
    </submittedName>
</protein>
<dbReference type="KEGG" id="azo:azo3075"/>
<feature type="transmembrane region" description="Helical" evidence="1">
    <location>
        <begin position="106"/>
        <end position="123"/>
    </location>
</feature>
<reference evidence="2 3" key="1">
    <citation type="journal article" date="2006" name="Nat. Biotechnol.">
        <title>Complete genome of the mutualistic, N2-fixing grass endophyte Azoarcus sp. strain BH72.</title>
        <authorList>
            <person name="Krause A."/>
            <person name="Ramakumar A."/>
            <person name="Bartels D."/>
            <person name="Battistoni F."/>
            <person name="Bekel T."/>
            <person name="Boch J."/>
            <person name="Boehm M."/>
            <person name="Friedrich F."/>
            <person name="Hurek T."/>
            <person name="Krause L."/>
            <person name="Linke B."/>
            <person name="McHardy A.C."/>
            <person name="Sarkar A."/>
            <person name="Schneiker S."/>
            <person name="Syed A.A."/>
            <person name="Thauer R."/>
            <person name="Vorhoelter F.-J."/>
            <person name="Weidner S."/>
            <person name="Puehler A."/>
            <person name="Reinhold-Hurek B."/>
            <person name="Kaiser O."/>
            <person name="Goesmann A."/>
        </authorList>
    </citation>
    <scope>NUCLEOTIDE SEQUENCE [LARGE SCALE GENOMIC DNA]</scope>
    <source>
        <strain evidence="2 3">BH72</strain>
    </source>
</reference>
<organism evidence="2 3">
    <name type="scientific">Azoarcus sp. (strain BH72)</name>
    <dbReference type="NCBI Taxonomy" id="418699"/>
    <lineage>
        <taxon>Bacteria</taxon>
        <taxon>Pseudomonadati</taxon>
        <taxon>Pseudomonadota</taxon>
        <taxon>Betaproteobacteria</taxon>
        <taxon>Rhodocyclales</taxon>
        <taxon>Zoogloeaceae</taxon>
        <taxon>Azoarcus</taxon>
    </lineage>
</organism>
<proteinExistence type="predicted"/>
<gene>
    <name evidence="2" type="ordered locus">azo3075</name>
</gene>
<dbReference type="HOGENOM" id="CLU_1248398_0_0_4"/>
<name>A1KA36_AZOSB</name>
<keyword evidence="1" id="KW-1133">Transmembrane helix</keyword>
<keyword evidence="1" id="KW-0812">Transmembrane</keyword>